<dbReference type="Gene3D" id="3.40.630.190">
    <property type="entry name" value="LCP protein"/>
    <property type="match status" value="1"/>
</dbReference>
<comment type="similarity">
    <text evidence="1">Belongs to the LytR/CpsA/Psr (LCP) family.</text>
</comment>
<reference evidence="4" key="1">
    <citation type="submission" date="2022-10" db="EMBL/GenBank/DDBJ databases">
        <title>The complete genomes of actinobacterial strains from the NBC collection.</title>
        <authorList>
            <person name="Joergensen T.S."/>
            <person name="Alvarez Arevalo M."/>
            <person name="Sterndorff E.B."/>
            <person name="Faurdal D."/>
            <person name="Vuksanovic O."/>
            <person name="Mourched A.-S."/>
            <person name="Charusanti P."/>
            <person name="Shaw S."/>
            <person name="Blin K."/>
            <person name="Weber T."/>
        </authorList>
    </citation>
    <scope>NUCLEOTIDE SEQUENCE</scope>
    <source>
        <strain evidence="4">NBC_00093</strain>
    </source>
</reference>
<accession>A0AAU2A5M5</accession>
<feature type="domain" description="Cell envelope-related transcriptional attenuator" evidence="3">
    <location>
        <begin position="90"/>
        <end position="243"/>
    </location>
</feature>
<feature type="region of interest" description="Disordered" evidence="2">
    <location>
        <begin position="338"/>
        <end position="365"/>
    </location>
</feature>
<dbReference type="InterPro" id="IPR050922">
    <property type="entry name" value="LytR/CpsA/Psr_CW_biosynth"/>
</dbReference>
<organism evidence="4">
    <name type="scientific">Streptomyces sp. NBC_00093</name>
    <dbReference type="NCBI Taxonomy" id="2975649"/>
    <lineage>
        <taxon>Bacteria</taxon>
        <taxon>Bacillati</taxon>
        <taxon>Actinomycetota</taxon>
        <taxon>Actinomycetes</taxon>
        <taxon>Kitasatosporales</taxon>
        <taxon>Streptomycetaceae</taxon>
        <taxon>Streptomyces</taxon>
    </lineage>
</organism>
<gene>
    <name evidence="4" type="ORF">OHA22_31455</name>
</gene>
<dbReference type="AlphaFoldDB" id="A0AAU2A5M5"/>
<dbReference type="InterPro" id="IPR004474">
    <property type="entry name" value="LytR_CpsA_psr"/>
</dbReference>
<proteinExistence type="inferred from homology"/>
<sequence>MTTRHPLFRFSRLSRLPRPSRLSRLCGVAVLCAATAIGCGTPEQPPLTPVGGAAPAKGTDILLLGTDGRSTITEKERRKFHAGGVPCNCADVMMLIHVSAGRDRVSVIGLPRDSFATIPAYRTTPSGRQRPAHPAKLNGAYAEGGARLVERTVEAATGVSVEQYLQLDFRRFIDAVDQVGGVEVCTARRLKDPKTKLNLAPGRHLLKGGQSLQYVRSRKVDGSADLGRIQRQQRFLVSALDQLTARKVLTDPVLMGRVARTLLGPAKVEQGFGKDGVKALVTLASTLSKVPASRTEFATVPVAGFNPPMDGIGSTLRWHDAKAKAMFTKVREDQPLIAAGTDPRPDDPPVFGKDVPVRGNRLACP</sequence>
<dbReference type="EMBL" id="CP108222">
    <property type="protein sequence ID" value="WTT19725.1"/>
    <property type="molecule type" value="Genomic_DNA"/>
</dbReference>
<protein>
    <submittedName>
        <fullName evidence="4">LCP family protein</fullName>
    </submittedName>
</protein>
<evidence type="ECO:0000256" key="1">
    <source>
        <dbReference type="ARBA" id="ARBA00006068"/>
    </source>
</evidence>
<evidence type="ECO:0000256" key="2">
    <source>
        <dbReference type="SAM" id="MobiDB-lite"/>
    </source>
</evidence>
<name>A0AAU2A5M5_9ACTN</name>
<dbReference type="NCBIfam" id="TIGR00350">
    <property type="entry name" value="lytR_cpsA_psr"/>
    <property type="match status" value="1"/>
</dbReference>
<dbReference type="PANTHER" id="PTHR33392:SF6">
    <property type="entry name" value="POLYISOPRENYL-TEICHOIC ACID--PEPTIDOGLYCAN TEICHOIC ACID TRANSFERASE TAGU"/>
    <property type="match status" value="1"/>
</dbReference>
<dbReference type="PANTHER" id="PTHR33392">
    <property type="entry name" value="POLYISOPRENYL-TEICHOIC ACID--PEPTIDOGLYCAN TEICHOIC ACID TRANSFERASE TAGU"/>
    <property type="match status" value="1"/>
</dbReference>
<evidence type="ECO:0000259" key="3">
    <source>
        <dbReference type="Pfam" id="PF03816"/>
    </source>
</evidence>
<evidence type="ECO:0000313" key="4">
    <source>
        <dbReference type="EMBL" id="WTT19725.1"/>
    </source>
</evidence>
<dbReference type="Pfam" id="PF03816">
    <property type="entry name" value="LytR_cpsA_psr"/>
    <property type="match status" value="1"/>
</dbReference>